<name>A0A1I5GS20_9PSEU</name>
<evidence type="ECO:0000313" key="2">
    <source>
        <dbReference type="Proteomes" id="UP000199137"/>
    </source>
</evidence>
<organism evidence="1 2">
    <name type="scientific">Amycolatopsis rubida</name>
    <dbReference type="NCBI Taxonomy" id="112413"/>
    <lineage>
        <taxon>Bacteria</taxon>
        <taxon>Bacillati</taxon>
        <taxon>Actinomycetota</taxon>
        <taxon>Actinomycetes</taxon>
        <taxon>Pseudonocardiales</taxon>
        <taxon>Pseudonocardiaceae</taxon>
        <taxon>Amycolatopsis</taxon>
    </lineage>
</organism>
<protein>
    <submittedName>
        <fullName evidence="1">Uncharacterized protein</fullName>
    </submittedName>
</protein>
<sequence length="104" mass="10447">MLNSTGRNLFAVGDGHGNAAVISVARAGFPKKSEAEGGEKVEEVQGSGDIKPLGAALLGLDGAHFSGHHFQSCVDGRATVVAETETVAGQLDSGTLDALADVSV</sequence>
<proteinExistence type="predicted"/>
<dbReference type="RefSeq" id="WP_093572653.1">
    <property type="nucleotide sequence ID" value="NZ_FOWC01000001.1"/>
</dbReference>
<reference evidence="1 2" key="1">
    <citation type="submission" date="2016-10" db="EMBL/GenBank/DDBJ databases">
        <authorList>
            <person name="de Groot N.N."/>
        </authorList>
    </citation>
    <scope>NUCLEOTIDE SEQUENCE [LARGE SCALE GENOMIC DNA]</scope>
    <source>
        <strain evidence="1 2">DSM 44637</strain>
    </source>
</reference>
<dbReference type="Proteomes" id="UP000199137">
    <property type="component" value="Unassembled WGS sequence"/>
</dbReference>
<dbReference type="OrthoDB" id="3470137at2"/>
<dbReference type="AlphaFoldDB" id="A0A1I5GS20"/>
<gene>
    <name evidence="1" type="ORF">SAMN05421854_1011760</name>
</gene>
<accession>A0A1I5GS20</accession>
<dbReference type="EMBL" id="FOWC01000001">
    <property type="protein sequence ID" value="SFO38361.1"/>
    <property type="molecule type" value="Genomic_DNA"/>
</dbReference>
<evidence type="ECO:0000313" key="1">
    <source>
        <dbReference type="EMBL" id="SFO38361.1"/>
    </source>
</evidence>